<keyword evidence="1" id="KW-0805">Transcription regulation</keyword>
<dbReference type="InterPro" id="IPR001789">
    <property type="entry name" value="Sig_transdc_resp-reg_receiver"/>
</dbReference>
<dbReference type="InterPro" id="IPR009057">
    <property type="entry name" value="Homeodomain-like_sf"/>
</dbReference>
<evidence type="ECO:0000313" key="8">
    <source>
        <dbReference type="EMBL" id="ARP85641.1"/>
    </source>
</evidence>
<dbReference type="PROSITE" id="PS00041">
    <property type="entry name" value="HTH_ARAC_FAMILY_1"/>
    <property type="match status" value="1"/>
</dbReference>
<feature type="region of interest" description="Disordered" evidence="5">
    <location>
        <begin position="289"/>
        <end position="312"/>
    </location>
</feature>
<dbReference type="PROSITE" id="PS01124">
    <property type="entry name" value="HTH_ARAC_FAMILY_2"/>
    <property type="match status" value="1"/>
</dbReference>
<evidence type="ECO:0000259" key="7">
    <source>
        <dbReference type="PROSITE" id="PS50110"/>
    </source>
</evidence>
<gene>
    <name evidence="8" type="ORF">CAL13_05030</name>
</gene>
<dbReference type="InterPro" id="IPR018062">
    <property type="entry name" value="HTH_AraC-typ_CS"/>
</dbReference>
<dbReference type="Pfam" id="PF12833">
    <property type="entry name" value="HTH_18"/>
    <property type="match status" value="1"/>
</dbReference>
<reference evidence="8 9" key="1">
    <citation type="submission" date="2017-05" db="EMBL/GenBank/DDBJ databases">
        <title>Complete and WGS of Bordetella genogroups.</title>
        <authorList>
            <person name="Spilker T."/>
            <person name="LiPuma J."/>
        </authorList>
    </citation>
    <scope>NUCLEOTIDE SEQUENCE [LARGE SCALE GENOMIC DNA]</scope>
    <source>
        <strain evidence="8 9">AU17164</strain>
    </source>
</reference>
<keyword evidence="9" id="KW-1185">Reference proteome</keyword>
<feature type="domain" description="HTH araC/xylS-type" evidence="6">
    <location>
        <begin position="182"/>
        <end position="280"/>
    </location>
</feature>
<dbReference type="SUPFAM" id="SSF52172">
    <property type="entry name" value="CheY-like"/>
    <property type="match status" value="1"/>
</dbReference>
<dbReference type="Gene3D" id="1.10.10.60">
    <property type="entry name" value="Homeodomain-like"/>
    <property type="match status" value="1"/>
</dbReference>
<dbReference type="GO" id="GO:0003700">
    <property type="term" value="F:DNA-binding transcription factor activity"/>
    <property type="evidence" value="ECO:0007669"/>
    <property type="project" value="InterPro"/>
</dbReference>
<dbReference type="SMART" id="SM00342">
    <property type="entry name" value="HTH_ARAC"/>
    <property type="match status" value="1"/>
</dbReference>
<dbReference type="Pfam" id="PF00072">
    <property type="entry name" value="Response_reg"/>
    <property type="match status" value="1"/>
</dbReference>
<accession>A0A1W6YXC3</accession>
<dbReference type="RefSeq" id="WP_086071703.1">
    <property type="nucleotide sequence ID" value="NZ_CP021109.1"/>
</dbReference>
<organism evidence="8 9">
    <name type="scientific">Bordetella genomosp. 9</name>
    <dbReference type="NCBI Taxonomy" id="1416803"/>
    <lineage>
        <taxon>Bacteria</taxon>
        <taxon>Pseudomonadati</taxon>
        <taxon>Pseudomonadota</taxon>
        <taxon>Betaproteobacteria</taxon>
        <taxon>Burkholderiales</taxon>
        <taxon>Alcaligenaceae</taxon>
        <taxon>Bordetella</taxon>
    </lineage>
</organism>
<sequence length="312" mass="34043">MSSIPTPFLPPCGEATAPQSAAPQGSIGGSFGADAYPRPSHVLVVSDAPEQLQATMDFLRAQLFRVTLASGWRGYHYAQAWHPDIIVIDGAMSSMDPLMLGRLLMQAPDTRGTPLVFLFERHNQAASHEAFALGAVDCMVKPVYPEEVLARISTHLRSGARRRIEPMSPRTRTVASEDLLLRNALNAIALDVGSIHTVRQLARSVGTNERKLSALFKSKMGKSAHKVILGKKMETARRLLAQTGMPVRDIGVHVGFPSVCNFSVAFRRENGITPTAYRRQFRTMTQPMGNSATATLRTPPTNYGHETEGARA</sequence>
<evidence type="ECO:0000256" key="5">
    <source>
        <dbReference type="SAM" id="MobiDB-lite"/>
    </source>
</evidence>
<evidence type="ECO:0008006" key="10">
    <source>
        <dbReference type="Google" id="ProtNLM"/>
    </source>
</evidence>
<dbReference type="PROSITE" id="PS50110">
    <property type="entry name" value="RESPONSE_REGULATORY"/>
    <property type="match status" value="1"/>
</dbReference>
<dbReference type="EMBL" id="CP021109">
    <property type="protein sequence ID" value="ARP85641.1"/>
    <property type="molecule type" value="Genomic_DNA"/>
</dbReference>
<evidence type="ECO:0000256" key="2">
    <source>
        <dbReference type="ARBA" id="ARBA00023125"/>
    </source>
</evidence>
<keyword evidence="3" id="KW-0804">Transcription</keyword>
<evidence type="ECO:0000256" key="1">
    <source>
        <dbReference type="ARBA" id="ARBA00023015"/>
    </source>
</evidence>
<dbReference type="InterPro" id="IPR011006">
    <property type="entry name" value="CheY-like_superfamily"/>
</dbReference>
<protein>
    <recommendedName>
        <fullName evidence="10">DNA-binding response regulator</fullName>
    </recommendedName>
</protein>
<feature type="modified residue" description="4-aspartylphosphate" evidence="4">
    <location>
        <position position="89"/>
    </location>
</feature>
<dbReference type="Proteomes" id="UP000194139">
    <property type="component" value="Chromosome"/>
</dbReference>
<evidence type="ECO:0000256" key="4">
    <source>
        <dbReference type="PROSITE-ProRule" id="PRU00169"/>
    </source>
</evidence>
<dbReference type="GO" id="GO:0043565">
    <property type="term" value="F:sequence-specific DNA binding"/>
    <property type="evidence" value="ECO:0007669"/>
    <property type="project" value="InterPro"/>
</dbReference>
<proteinExistence type="predicted"/>
<dbReference type="PANTHER" id="PTHR43280:SF2">
    <property type="entry name" value="HTH-TYPE TRANSCRIPTIONAL REGULATOR EXSA"/>
    <property type="match status" value="1"/>
</dbReference>
<feature type="compositionally biased region" description="Polar residues" evidence="5">
    <location>
        <begin position="289"/>
        <end position="301"/>
    </location>
</feature>
<dbReference type="SUPFAM" id="SSF46689">
    <property type="entry name" value="Homeodomain-like"/>
    <property type="match status" value="1"/>
</dbReference>
<dbReference type="InterPro" id="IPR018060">
    <property type="entry name" value="HTH_AraC"/>
</dbReference>
<dbReference type="PANTHER" id="PTHR43280">
    <property type="entry name" value="ARAC-FAMILY TRANSCRIPTIONAL REGULATOR"/>
    <property type="match status" value="1"/>
</dbReference>
<evidence type="ECO:0000313" key="9">
    <source>
        <dbReference type="Proteomes" id="UP000194139"/>
    </source>
</evidence>
<keyword evidence="2" id="KW-0238">DNA-binding</keyword>
<name>A0A1W6YXC3_9BORD</name>
<dbReference type="GO" id="GO:0000160">
    <property type="term" value="P:phosphorelay signal transduction system"/>
    <property type="evidence" value="ECO:0007669"/>
    <property type="project" value="InterPro"/>
</dbReference>
<feature type="domain" description="Response regulatory" evidence="7">
    <location>
        <begin position="41"/>
        <end position="156"/>
    </location>
</feature>
<evidence type="ECO:0000259" key="6">
    <source>
        <dbReference type="PROSITE" id="PS01124"/>
    </source>
</evidence>
<keyword evidence="4" id="KW-0597">Phosphoprotein</keyword>
<dbReference type="AlphaFoldDB" id="A0A1W6YXC3"/>
<evidence type="ECO:0000256" key="3">
    <source>
        <dbReference type="ARBA" id="ARBA00023163"/>
    </source>
</evidence>
<feature type="region of interest" description="Disordered" evidence="5">
    <location>
        <begin position="1"/>
        <end position="30"/>
    </location>
</feature>
<dbReference type="Gene3D" id="3.40.50.2300">
    <property type="match status" value="1"/>
</dbReference>
<dbReference type="SMART" id="SM00448">
    <property type="entry name" value="REC"/>
    <property type="match status" value="1"/>
</dbReference>